<dbReference type="PATRIC" id="fig|1352936.5.peg.3452"/>
<dbReference type="InterPro" id="IPR001387">
    <property type="entry name" value="Cro/C1-type_HTH"/>
</dbReference>
<dbReference type="Pfam" id="PF10901">
    <property type="entry name" value="DUF2690"/>
    <property type="match status" value="1"/>
</dbReference>
<dbReference type="CDD" id="cd00093">
    <property type="entry name" value="HTH_XRE"/>
    <property type="match status" value="1"/>
</dbReference>
<evidence type="ECO:0000256" key="2">
    <source>
        <dbReference type="SAM" id="Phobius"/>
    </source>
</evidence>
<dbReference type="SUPFAM" id="SSF47413">
    <property type="entry name" value="lambda repressor-like DNA-binding domains"/>
    <property type="match status" value="1"/>
</dbReference>
<organism evidence="4 5">
    <name type="scientific">Streptomyces roseochromogenus subsp. oscitans DS 12.976</name>
    <dbReference type="NCBI Taxonomy" id="1352936"/>
    <lineage>
        <taxon>Bacteria</taxon>
        <taxon>Bacillati</taxon>
        <taxon>Actinomycetota</taxon>
        <taxon>Actinomycetes</taxon>
        <taxon>Kitasatosporales</taxon>
        <taxon>Streptomycetaceae</taxon>
        <taxon>Streptomyces</taxon>
    </lineage>
</organism>
<feature type="compositionally biased region" description="Low complexity" evidence="1">
    <location>
        <begin position="282"/>
        <end position="310"/>
    </location>
</feature>
<keyword evidence="2" id="KW-0812">Transmembrane</keyword>
<dbReference type="HOGENOM" id="CLU_027956_0_0_11"/>
<feature type="domain" description="HTH cro/C1-type" evidence="3">
    <location>
        <begin position="21"/>
        <end position="76"/>
    </location>
</feature>
<gene>
    <name evidence="4" type="ORF">M878_16415</name>
</gene>
<keyword evidence="2" id="KW-1133">Transmembrane helix</keyword>
<dbReference type="Pfam" id="PF13560">
    <property type="entry name" value="HTH_31"/>
    <property type="match status" value="1"/>
</dbReference>
<comment type="caution">
    <text evidence="4">The sequence shown here is derived from an EMBL/GenBank/DDBJ whole genome shotgun (WGS) entry which is preliminary data.</text>
</comment>
<dbReference type="AlphaFoldDB" id="V6KHQ7"/>
<feature type="region of interest" description="Disordered" evidence="1">
    <location>
        <begin position="113"/>
        <end position="347"/>
    </location>
</feature>
<dbReference type="GO" id="GO:0003677">
    <property type="term" value="F:DNA binding"/>
    <property type="evidence" value="ECO:0007669"/>
    <property type="project" value="InterPro"/>
</dbReference>
<evidence type="ECO:0000313" key="4">
    <source>
        <dbReference type="EMBL" id="EST31617.1"/>
    </source>
</evidence>
<feature type="compositionally biased region" description="Gly residues" evidence="1">
    <location>
        <begin position="271"/>
        <end position="281"/>
    </location>
</feature>
<sequence>MPRWKDLPDDLDPQIKEFTNQVRRLVDHSGLSVAALADRTGYSKTSWERYLGGRLLAPKGAIVALAEVTGTNPVHLTTMWELAERAWSRAEMRHDRTMEAIRISQARAALGEFGAAEATGGPSGRTSADSSGRGGADPWGRRGADSSGRTGEGPSGRTGAGPSGRTGAGPSGRTDGGSSGRTGRTGGGVGAAMGIAGPAGVSPTIPPQPTAPDADAREGTGRGAADRDGAGRAPGDRDGAGRGSGTSGGNSWGLAGYQGPSQASARPGTGARAGSGAGGAAAVGADGASGVAADAASGGARPGASPYGPGWTPSTPNPYDGQGQGQVAAAGPAGGTPSGGDTAAPGSAGRQRVIMFVAGLVGVLVVIAAVFYVTDRGGARHENAAKPSPSATHASPPPGVKCAGSACDGKDAEAMGCSGDLVTTAKTATIGTTTLEVRYSKACGTAWGRITGAGRGDKVQVSAGRVQQTGETSGVGDTIAYTPMVAVQDAAQAKACATLASGRTGCTK</sequence>
<dbReference type="OrthoDB" id="4334712at2"/>
<dbReference type="EMBL" id="AWQX01000141">
    <property type="protein sequence ID" value="EST31617.1"/>
    <property type="molecule type" value="Genomic_DNA"/>
</dbReference>
<feature type="compositionally biased region" description="Basic and acidic residues" evidence="1">
    <location>
        <begin position="214"/>
        <end position="240"/>
    </location>
</feature>
<reference evidence="4 5" key="1">
    <citation type="journal article" date="2014" name="Genome Announc.">
        <title>Draft Genome Sequence of Streptomyces roseochromogenes subsp. oscitans DS 12.976, Producer of the Aminocoumarin Antibiotic Clorobiocin.</title>
        <authorList>
            <person name="Ruckert C."/>
            <person name="Kalinowski J."/>
            <person name="Heide L."/>
            <person name="Apel A.K."/>
        </authorList>
    </citation>
    <scope>NUCLEOTIDE SEQUENCE [LARGE SCALE GENOMIC DNA]</scope>
    <source>
        <strain evidence="4 5">DS 12.976</strain>
    </source>
</reference>
<evidence type="ECO:0000313" key="5">
    <source>
        <dbReference type="Proteomes" id="UP000017984"/>
    </source>
</evidence>
<evidence type="ECO:0000256" key="1">
    <source>
        <dbReference type="SAM" id="MobiDB-lite"/>
    </source>
</evidence>
<dbReference type="SMART" id="SM00530">
    <property type="entry name" value="HTH_XRE"/>
    <property type="match status" value="1"/>
</dbReference>
<dbReference type="RefSeq" id="WP_023547265.1">
    <property type="nucleotide sequence ID" value="NZ_CM002285.1"/>
</dbReference>
<keyword evidence="5" id="KW-1185">Reference proteome</keyword>
<feature type="region of interest" description="Disordered" evidence="1">
    <location>
        <begin position="381"/>
        <end position="400"/>
    </location>
</feature>
<keyword evidence="2" id="KW-0472">Membrane</keyword>
<dbReference type="STRING" id="1352936.M878_16415"/>
<dbReference type="InterPro" id="IPR010982">
    <property type="entry name" value="Lambda_DNA-bd_dom_sf"/>
</dbReference>
<dbReference type="InterPro" id="IPR021224">
    <property type="entry name" value="DUF2690"/>
</dbReference>
<feature type="transmembrane region" description="Helical" evidence="2">
    <location>
        <begin position="353"/>
        <end position="373"/>
    </location>
</feature>
<feature type="compositionally biased region" description="Low complexity" evidence="1">
    <location>
        <begin position="385"/>
        <end position="394"/>
    </location>
</feature>
<dbReference type="Proteomes" id="UP000017984">
    <property type="component" value="Chromosome"/>
</dbReference>
<name>V6KHQ7_STRRC</name>
<accession>V6KHQ7</accession>
<protein>
    <recommendedName>
        <fullName evidence="3">HTH cro/C1-type domain-containing protein</fullName>
    </recommendedName>
</protein>
<feature type="compositionally biased region" description="Gly residues" evidence="1">
    <location>
        <begin position="241"/>
        <end position="251"/>
    </location>
</feature>
<feature type="compositionally biased region" description="Gly residues" evidence="1">
    <location>
        <begin position="150"/>
        <end position="191"/>
    </location>
</feature>
<proteinExistence type="predicted"/>
<evidence type="ECO:0000259" key="3">
    <source>
        <dbReference type="SMART" id="SM00530"/>
    </source>
</evidence>